<name>A0A670Y8P4_PSETE</name>
<organism evidence="2 3">
    <name type="scientific">Pseudonaja textilis</name>
    <name type="common">Eastern brown snake</name>
    <dbReference type="NCBI Taxonomy" id="8673"/>
    <lineage>
        <taxon>Eukaryota</taxon>
        <taxon>Metazoa</taxon>
        <taxon>Chordata</taxon>
        <taxon>Craniata</taxon>
        <taxon>Vertebrata</taxon>
        <taxon>Euteleostomi</taxon>
        <taxon>Lepidosauria</taxon>
        <taxon>Squamata</taxon>
        <taxon>Bifurcata</taxon>
        <taxon>Unidentata</taxon>
        <taxon>Episquamata</taxon>
        <taxon>Toxicofera</taxon>
        <taxon>Serpentes</taxon>
        <taxon>Colubroidea</taxon>
        <taxon>Elapidae</taxon>
        <taxon>Hydrophiinae</taxon>
        <taxon>Pseudonaja</taxon>
    </lineage>
</organism>
<reference evidence="2" key="1">
    <citation type="submission" date="2025-08" db="UniProtKB">
        <authorList>
            <consortium name="Ensembl"/>
        </authorList>
    </citation>
    <scope>IDENTIFICATION</scope>
</reference>
<evidence type="ECO:0000313" key="2">
    <source>
        <dbReference type="Ensembl" id="ENSPTXP00000008304.1"/>
    </source>
</evidence>
<sequence length="57" mass="6418">MRRSAAPSQLLGHSAKKPRFIPPGKILQKTSEYVDPEIKTDEVILKEKTTKTLTLLI</sequence>
<dbReference type="Ensembl" id="ENSPTXT00000008593.1">
    <property type="protein sequence ID" value="ENSPTXP00000008304.1"/>
    <property type="gene ID" value="ENSPTXG00000006006.1"/>
</dbReference>
<protein>
    <submittedName>
        <fullName evidence="2">Uncharacterized protein</fullName>
    </submittedName>
</protein>
<feature type="region of interest" description="Disordered" evidence="1">
    <location>
        <begin position="1"/>
        <end position="22"/>
    </location>
</feature>
<evidence type="ECO:0000256" key="1">
    <source>
        <dbReference type="SAM" id="MobiDB-lite"/>
    </source>
</evidence>
<accession>A0A670Y8P4</accession>
<reference evidence="2" key="2">
    <citation type="submission" date="2025-09" db="UniProtKB">
        <authorList>
            <consortium name="Ensembl"/>
        </authorList>
    </citation>
    <scope>IDENTIFICATION</scope>
</reference>
<dbReference type="AlphaFoldDB" id="A0A670Y8P4"/>
<evidence type="ECO:0000313" key="3">
    <source>
        <dbReference type="Proteomes" id="UP000472273"/>
    </source>
</evidence>
<proteinExistence type="predicted"/>
<dbReference type="Proteomes" id="UP000472273">
    <property type="component" value="Unplaced"/>
</dbReference>
<keyword evidence="3" id="KW-1185">Reference proteome</keyword>